<reference evidence="5 6" key="1">
    <citation type="journal article" date="2019" name="Int. J. Syst. Evol. Microbiol.">
        <title>The Global Catalogue of Microorganisms (GCM) 10K type strain sequencing project: providing services to taxonomists for standard genome sequencing and annotation.</title>
        <authorList>
            <consortium name="The Broad Institute Genomics Platform"/>
            <consortium name="The Broad Institute Genome Sequencing Center for Infectious Disease"/>
            <person name="Wu L."/>
            <person name="Ma J."/>
        </authorList>
    </citation>
    <scope>NUCLEOTIDE SEQUENCE [LARGE SCALE GENOMIC DNA]</scope>
    <source>
        <strain evidence="5 6">JCM 15503</strain>
    </source>
</reference>
<dbReference type="RefSeq" id="WP_141286837.1">
    <property type="nucleotide sequence ID" value="NZ_BAAAEW010000026.1"/>
</dbReference>
<proteinExistence type="predicted"/>
<dbReference type="CDD" id="cd16841">
    <property type="entry name" value="RraA_family"/>
    <property type="match status" value="1"/>
</dbReference>
<evidence type="ECO:0000256" key="2">
    <source>
        <dbReference type="ARBA" id="ARBA00016549"/>
    </source>
</evidence>
<organism evidence="5 6">
    <name type="scientific">Ideonella azotifigens</name>
    <dbReference type="NCBI Taxonomy" id="513160"/>
    <lineage>
        <taxon>Bacteria</taxon>
        <taxon>Pseudomonadati</taxon>
        <taxon>Pseudomonadota</taxon>
        <taxon>Betaproteobacteria</taxon>
        <taxon>Burkholderiales</taxon>
        <taxon>Sphaerotilaceae</taxon>
        <taxon>Ideonella</taxon>
    </lineage>
</organism>
<comment type="caution">
    <text evidence="5">The sequence shown here is derived from an EMBL/GenBank/DDBJ whole genome shotgun (WGS) entry which is preliminary data.</text>
</comment>
<evidence type="ECO:0000313" key="6">
    <source>
        <dbReference type="Proteomes" id="UP001500279"/>
    </source>
</evidence>
<accession>A0ABN1KAA7</accession>
<sequence length="232" mass="24012">MSQAAAFPDLIRDFDRVDTGVVEQAAQFPSSILADVAGRRGALHGRIAPLSPSMRFAGPALTVEVRPGDNLMIHAALAVAKPGDVIVVDGKGDLSSALMGEIMSQQAVALGVVGVVIDGAVRDCEAIRELGFPMFAAGLNPNGPTKNIAGRLNHPISIGGVTVRPGDLVVGDADGVTVIEREKAAAMLPLAAEKVAAETKRIADIRSRKSLRPGWLDSALRAAGAIQEGETL</sequence>
<evidence type="ECO:0000313" key="5">
    <source>
        <dbReference type="EMBL" id="GAA0759989.1"/>
    </source>
</evidence>
<gene>
    <name evidence="5" type="ORF">GCM10009107_41990</name>
</gene>
<comment type="cofactor">
    <cofactor evidence="1">
        <name>a divalent metal cation</name>
        <dbReference type="ChEBI" id="CHEBI:60240"/>
    </cofactor>
</comment>
<dbReference type="InterPro" id="IPR036704">
    <property type="entry name" value="RraA/RraA-like_sf"/>
</dbReference>
<dbReference type="InterPro" id="IPR005493">
    <property type="entry name" value="RraA/RraA-like"/>
</dbReference>
<evidence type="ECO:0000256" key="1">
    <source>
        <dbReference type="ARBA" id="ARBA00001968"/>
    </source>
</evidence>
<keyword evidence="6" id="KW-1185">Reference proteome</keyword>
<name>A0ABN1KAA7_9BURK</name>
<dbReference type="PANTHER" id="PTHR33254">
    <property type="entry name" value="4-HYDROXY-4-METHYL-2-OXOGLUTARATE ALDOLASE 3-RELATED"/>
    <property type="match status" value="1"/>
</dbReference>
<dbReference type="Gene3D" id="3.50.30.40">
    <property type="entry name" value="Ribonuclease E inhibitor RraA/RraA-like"/>
    <property type="match status" value="1"/>
</dbReference>
<dbReference type="Pfam" id="PF03737">
    <property type="entry name" value="RraA-like"/>
    <property type="match status" value="1"/>
</dbReference>
<evidence type="ECO:0000256" key="3">
    <source>
        <dbReference type="ARBA" id="ARBA00029596"/>
    </source>
</evidence>
<evidence type="ECO:0000256" key="4">
    <source>
        <dbReference type="ARBA" id="ARBA00030169"/>
    </source>
</evidence>
<dbReference type="PANTHER" id="PTHR33254:SF4">
    <property type="entry name" value="4-HYDROXY-4-METHYL-2-OXOGLUTARATE ALDOLASE 3-RELATED"/>
    <property type="match status" value="1"/>
</dbReference>
<dbReference type="SUPFAM" id="SSF89562">
    <property type="entry name" value="RraA-like"/>
    <property type="match status" value="1"/>
</dbReference>
<dbReference type="Proteomes" id="UP001500279">
    <property type="component" value="Unassembled WGS sequence"/>
</dbReference>
<dbReference type="EMBL" id="BAAAEW010000026">
    <property type="protein sequence ID" value="GAA0759989.1"/>
    <property type="molecule type" value="Genomic_DNA"/>
</dbReference>
<protein>
    <recommendedName>
        <fullName evidence="2">Putative 4-hydroxy-4-methyl-2-oxoglutarate aldolase</fullName>
    </recommendedName>
    <alternativeName>
        <fullName evidence="3">Regulator of ribonuclease activity homolog</fullName>
    </alternativeName>
    <alternativeName>
        <fullName evidence="4">RraA-like protein</fullName>
    </alternativeName>
</protein>